<dbReference type="Pfam" id="PF16344">
    <property type="entry name" value="FecR_C"/>
    <property type="match status" value="1"/>
</dbReference>
<dbReference type="Proteomes" id="UP000680038">
    <property type="component" value="Unassembled WGS sequence"/>
</dbReference>
<dbReference type="InterPro" id="IPR006860">
    <property type="entry name" value="FecR"/>
</dbReference>
<evidence type="ECO:0000259" key="3">
    <source>
        <dbReference type="Pfam" id="PF16344"/>
    </source>
</evidence>
<comment type="caution">
    <text evidence="4">The sequence shown here is derived from an EMBL/GenBank/DDBJ whole genome shotgun (WGS) entry which is preliminary data.</text>
</comment>
<keyword evidence="5" id="KW-1185">Reference proteome</keyword>
<accession>A0A916JC58</accession>
<evidence type="ECO:0000313" key="5">
    <source>
        <dbReference type="Proteomes" id="UP000680038"/>
    </source>
</evidence>
<organism evidence="4 5">
    <name type="scientific">Dyadobacter helix</name>
    <dbReference type="NCBI Taxonomy" id="2822344"/>
    <lineage>
        <taxon>Bacteria</taxon>
        <taxon>Pseudomonadati</taxon>
        <taxon>Bacteroidota</taxon>
        <taxon>Cytophagia</taxon>
        <taxon>Cytophagales</taxon>
        <taxon>Spirosomataceae</taxon>
        <taxon>Dyadobacter</taxon>
    </lineage>
</organism>
<evidence type="ECO:0008006" key="6">
    <source>
        <dbReference type="Google" id="ProtNLM"/>
    </source>
</evidence>
<dbReference type="RefSeq" id="WP_215239432.1">
    <property type="nucleotide sequence ID" value="NZ_CAJRAF010000002.1"/>
</dbReference>
<reference evidence="4" key="1">
    <citation type="submission" date="2021-04" db="EMBL/GenBank/DDBJ databases">
        <authorList>
            <person name="Rodrigo-Torres L."/>
            <person name="Arahal R. D."/>
            <person name="Lucena T."/>
        </authorList>
    </citation>
    <scope>NUCLEOTIDE SEQUENCE</scope>
    <source>
        <strain evidence="4">CECT 9275</strain>
    </source>
</reference>
<dbReference type="EMBL" id="CAJRAF010000002">
    <property type="protein sequence ID" value="CAG5002331.1"/>
    <property type="molecule type" value="Genomic_DNA"/>
</dbReference>
<proteinExistence type="predicted"/>
<dbReference type="PANTHER" id="PTHR30273">
    <property type="entry name" value="PERIPLASMIC SIGNAL SENSOR AND SIGMA FACTOR ACTIVATOR FECR-RELATED"/>
    <property type="match status" value="1"/>
</dbReference>
<dbReference type="InterPro" id="IPR012373">
    <property type="entry name" value="Ferrdict_sens_TM"/>
</dbReference>
<evidence type="ECO:0000313" key="4">
    <source>
        <dbReference type="EMBL" id="CAG5002331.1"/>
    </source>
</evidence>
<keyword evidence="1" id="KW-1133">Transmembrane helix</keyword>
<keyword evidence="1" id="KW-0812">Transmembrane</keyword>
<dbReference type="AlphaFoldDB" id="A0A916JC58"/>
<gene>
    <name evidence="4" type="ORF">DYBT9275_02868</name>
</gene>
<protein>
    <recommendedName>
        <fullName evidence="6">FecR family protein</fullName>
    </recommendedName>
</protein>
<dbReference type="Gene3D" id="2.60.120.1440">
    <property type="match status" value="1"/>
</dbReference>
<keyword evidence="1" id="KW-0472">Membrane</keyword>
<dbReference type="InterPro" id="IPR032508">
    <property type="entry name" value="FecR_C"/>
</dbReference>
<dbReference type="PANTHER" id="PTHR30273:SF2">
    <property type="entry name" value="PROTEIN FECR"/>
    <property type="match status" value="1"/>
</dbReference>
<sequence>MSLKIPDVRYQELAGKWLDGSITEDEKKEFASWYNADQNQEVLIPESLAADEQAHRDRLLSAILSQTRFVKPRKVVPLFRFSVAAAAVLLLLLGAGTYFWVKEKNTATPEIAAVTGDIAPGGDKATLTLGDGSVLKLNELANGALKEDKGFRISKKDGELIYERLSDPVGPVTFNTIKTPRGGQFRVVLPDGSKVWLNAASSLHYPTTFDHTDRRVSLTGEGYFEIAKQQDDKKRPVPFRINVNNKELVEVLGTHFNIMAYSDEKVIKTTLLEGSVRVSKTGTRNASLLKPGQQSEYNGRDGFMVRSGIDPEESISWKNGLIAFKDADIKTIMRQVERWYDVKVEYEGDIPQRLFTGGISRNAQLSSLLKVLELNNIHFKVRGKTIIVTP</sequence>
<dbReference type="Pfam" id="PF04773">
    <property type="entry name" value="FecR"/>
    <property type="match status" value="1"/>
</dbReference>
<dbReference type="GO" id="GO:0016989">
    <property type="term" value="F:sigma factor antagonist activity"/>
    <property type="evidence" value="ECO:0007669"/>
    <property type="project" value="TreeGrafter"/>
</dbReference>
<feature type="transmembrane region" description="Helical" evidence="1">
    <location>
        <begin position="78"/>
        <end position="101"/>
    </location>
</feature>
<evidence type="ECO:0000256" key="1">
    <source>
        <dbReference type="SAM" id="Phobius"/>
    </source>
</evidence>
<feature type="domain" description="FecR protein" evidence="2">
    <location>
        <begin position="176"/>
        <end position="277"/>
    </location>
</feature>
<dbReference type="Gene3D" id="3.55.50.30">
    <property type="match status" value="1"/>
</dbReference>
<evidence type="ECO:0000259" key="2">
    <source>
        <dbReference type="Pfam" id="PF04773"/>
    </source>
</evidence>
<name>A0A916JC58_9BACT</name>
<feature type="domain" description="Protein FecR C-terminal" evidence="3">
    <location>
        <begin position="322"/>
        <end position="388"/>
    </location>
</feature>